<evidence type="ECO:0000256" key="2">
    <source>
        <dbReference type="ARBA" id="ARBA00004173"/>
    </source>
</evidence>
<evidence type="ECO:0000256" key="16">
    <source>
        <dbReference type="ARBA" id="ARBA00023128"/>
    </source>
</evidence>
<sequence>MKRRRKTQPRLCPSRPRPRRLESSCNSSGRSEDRPRDPGQSRQGSSRPRDKACVSCLSCTSGMNSFHRFLCTRLVCVSVLNHHYRITSSWTLTEKKKKLGIEVTSDSLQHHGLYAASQAPLSMGFSRQEYWSGLPIPPPGDFPDPGNESAKMEGFCLDYQAYRVDEKAAEQARWEEASKETVKKTTKPCPRCHVPVEKNGGCMHMKCPQPQCQLQWCWNCGCEWNRACMGDHWFDV</sequence>
<reference evidence="21 22" key="1">
    <citation type="submission" date="2019-06" db="EMBL/GenBank/DDBJ databases">
        <title>Discovery of a novel chromosome fission-fusion reversal in muntjac.</title>
        <authorList>
            <person name="Mudd A.B."/>
            <person name="Bredeson J.V."/>
            <person name="Baum R."/>
            <person name="Hockemeyer D."/>
            <person name="Rokhsar D.S."/>
        </authorList>
    </citation>
    <scope>NUCLEOTIDE SEQUENCE [LARGE SCALE GENOMIC DNA]</scope>
    <source>
        <strain evidence="21">UCam_UCB_Mr</strain>
        <tissue evidence="21">Fibroblast cell line</tissue>
    </source>
</reference>
<comment type="similarity">
    <text evidence="17">Belongs to the RBR family. Parkin subfamily.</text>
</comment>
<evidence type="ECO:0000256" key="13">
    <source>
        <dbReference type="ARBA" id="ARBA00022833"/>
    </source>
</evidence>
<evidence type="ECO:0000256" key="11">
    <source>
        <dbReference type="ARBA" id="ARBA00022771"/>
    </source>
</evidence>
<dbReference type="SUPFAM" id="SSF57850">
    <property type="entry name" value="RING/U-box"/>
    <property type="match status" value="1"/>
</dbReference>
<dbReference type="Pfam" id="PF22605">
    <property type="entry name" value="IBR_2"/>
    <property type="match status" value="1"/>
</dbReference>
<keyword evidence="16" id="KW-0496">Mitochondrion</keyword>
<dbReference type="GO" id="GO:0008270">
    <property type="term" value="F:zinc ion binding"/>
    <property type="evidence" value="ECO:0007669"/>
    <property type="project" value="UniProtKB-KW"/>
</dbReference>
<dbReference type="InterPro" id="IPR054694">
    <property type="entry name" value="Parkin-like_IBR"/>
</dbReference>
<comment type="subcellular location">
    <subcellularLocation>
        <location evidence="3">Cytoplasm</location>
        <location evidence="3">Cytosol</location>
    </subcellularLocation>
    <subcellularLocation>
        <location evidence="2">Mitochondrion</location>
    </subcellularLocation>
</comment>
<keyword evidence="8" id="KW-0808">Transferase</keyword>
<evidence type="ECO:0000256" key="12">
    <source>
        <dbReference type="ARBA" id="ARBA00022786"/>
    </source>
</evidence>
<feature type="domain" description="RING-type" evidence="20">
    <location>
        <begin position="1"/>
        <end position="236"/>
    </location>
</feature>
<evidence type="ECO:0000256" key="19">
    <source>
        <dbReference type="SAM" id="MobiDB-lite"/>
    </source>
</evidence>
<evidence type="ECO:0000256" key="5">
    <source>
        <dbReference type="ARBA" id="ARBA00012251"/>
    </source>
</evidence>
<dbReference type="InterPro" id="IPR044066">
    <property type="entry name" value="TRIAD_supradom"/>
</dbReference>
<comment type="caution">
    <text evidence="21">The sequence shown here is derived from an EMBL/GenBank/DDBJ whole genome shotgun (WGS) entry which is preliminary data.</text>
</comment>
<evidence type="ECO:0000313" key="21">
    <source>
        <dbReference type="EMBL" id="KAB0380328.1"/>
    </source>
</evidence>
<keyword evidence="6" id="KW-0963">Cytoplasm</keyword>
<accession>A0A5J5MN41</accession>
<evidence type="ECO:0000259" key="20">
    <source>
        <dbReference type="PROSITE" id="PS51873"/>
    </source>
</evidence>
<keyword evidence="10" id="KW-0677">Repeat</keyword>
<keyword evidence="13" id="KW-0862">Zinc</keyword>
<feature type="compositionally biased region" description="Basic and acidic residues" evidence="19">
    <location>
        <begin position="30"/>
        <end position="39"/>
    </location>
</feature>
<dbReference type="Gene3D" id="1.20.120.1750">
    <property type="match status" value="1"/>
</dbReference>
<evidence type="ECO:0000256" key="17">
    <source>
        <dbReference type="ARBA" id="ARBA00029442"/>
    </source>
</evidence>
<dbReference type="Proteomes" id="UP000326062">
    <property type="component" value="Chromosome 3"/>
</dbReference>
<dbReference type="GO" id="GO:0005829">
    <property type="term" value="C:cytosol"/>
    <property type="evidence" value="ECO:0007669"/>
    <property type="project" value="UniProtKB-SubCell"/>
</dbReference>
<dbReference type="EMBL" id="VCEB01000003">
    <property type="protein sequence ID" value="KAB0380328.1"/>
    <property type="molecule type" value="Genomic_DNA"/>
</dbReference>
<name>A0A5J5MN41_MUNRE</name>
<dbReference type="CDD" id="cd20357">
    <property type="entry name" value="Rcat_RBR_parkin"/>
    <property type="match status" value="1"/>
</dbReference>
<keyword evidence="12" id="KW-0833">Ubl conjugation pathway</keyword>
<evidence type="ECO:0000256" key="8">
    <source>
        <dbReference type="ARBA" id="ARBA00022679"/>
    </source>
</evidence>
<feature type="region of interest" description="Disordered" evidence="19">
    <location>
        <begin position="1"/>
        <end position="50"/>
    </location>
</feature>
<dbReference type="GO" id="GO:0006914">
    <property type="term" value="P:autophagy"/>
    <property type="evidence" value="ECO:0007669"/>
    <property type="project" value="UniProtKB-KW"/>
</dbReference>
<proteinExistence type="inferred from homology"/>
<dbReference type="GO" id="GO:0005739">
    <property type="term" value="C:mitochondrion"/>
    <property type="evidence" value="ECO:0007669"/>
    <property type="project" value="UniProtKB-SubCell"/>
</dbReference>
<dbReference type="AlphaFoldDB" id="A0A5J5MN41"/>
<evidence type="ECO:0000256" key="15">
    <source>
        <dbReference type="ARBA" id="ARBA00023006"/>
    </source>
</evidence>
<dbReference type="FunFam" id="1.20.120.1750:FF:000009">
    <property type="entry name" value="E3 ubiquitin-protein ligase parkin"/>
    <property type="match status" value="1"/>
</dbReference>
<protein>
    <recommendedName>
        <fullName evidence="18">E3 ubiquitin-protein ligase parkin</fullName>
        <ecNumber evidence="5">2.3.2.31</ecNumber>
    </recommendedName>
</protein>
<dbReference type="GO" id="GO:0061630">
    <property type="term" value="F:ubiquitin protein ligase activity"/>
    <property type="evidence" value="ECO:0007669"/>
    <property type="project" value="UniProtKB-EC"/>
</dbReference>
<comment type="pathway">
    <text evidence="4">Protein modification; protein ubiquitination.</text>
</comment>
<evidence type="ECO:0000256" key="6">
    <source>
        <dbReference type="ARBA" id="ARBA00022490"/>
    </source>
</evidence>
<evidence type="ECO:0000313" key="22">
    <source>
        <dbReference type="Proteomes" id="UP000326062"/>
    </source>
</evidence>
<evidence type="ECO:0000256" key="7">
    <source>
        <dbReference type="ARBA" id="ARBA00022553"/>
    </source>
</evidence>
<evidence type="ECO:0000256" key="14">
    <source>
        <dbReference type="ARBA" id="ARBA00022843"/>
    </source>
</evidence>
<keyword evidence="14" id="KW-0832">Ubl conjugation</keyword>
<evidence type="ECO:0000256" key="1">
    <source>
        <dbReference type="ARBA" id="ARBA00001798"/>
    </source>
</evidence>
<keyword evidence="22" id="KW-1185">Reference proteome</keyword>
<evidence type="ECO:0000256" key="4">
    <source>
        <dbReference type="ARBA" id="ARBA00004906"/>
    </source>
</evidence>
<evidence type="ECO:0000256" key="9">
    <source>
        <dbReference type="ARBA" id="ARBA00022723"/>
    </source>
</evidence>
<dbReference type="InterPro" id="IPR047536">
    <property type="entry name" value="Rcat_RBR_parkin"/>
</dbReference>
<keyword evidence="11" id="KW-0863">Zinc-finger</keyword>
<dbReference type="PROSITE" id="PS51873">
    <property type="entry name" value="TRIAD"/>
    <property type="match status" value="1"/>
</dbReference>
<comment type="catalytic activity">
    <reaction evidence="1">
        <text>[E2 ubiquitin-conjugating enzyme]-S-ubiquitinyl-L-cysteine + [acceptor protein]-L-lysine = [E2 ubiquitin-conjugating enzyme]-L-cysteine + [acceptor protein]-N(6)-ubiquitinyl-L-lysine.</text>
        <dbReference type="EC" id="2.3.2.31"/>
    </reaction>
</comment>
<evidence type="ECO:0000256" key="18">
    <source>
        <dbReference type="ARBA" id="ARBA00029536"/>
    </source>
</evidence>
<keyword evidence="7" id="KW-0597">Phosphoprotein</keyword>
<organism evidence="21 22">
    <name type="scientific">Muntiacus reevesi</name>
    <name type="common">Reeves' muntjac</name>
    <name type="synonym">Cervus reevesi</name>
    <dbReference type="NCBI Taxonomy" id="9886"/>
    <lineage>
        <taxon>Eukaryota</taxon>
        <taxon>Metazoa</taxon>
        <taxon>Chordata</taxon>
        <taxon>Craniata</taxon>
        <taxon>Vertebrata</taxon>
        <taxon>Euteleostomi</taxon>
        <taxon>Mammalia</taxon>
        <taxon>Eutheria</taxon>
        <taxon>Laurasiatheria</taxon>
        <taxon>Artiodactyla</taxon>
        <taxon>Ruminantia</taxon>
        <taxon>Pecora</taxon>
        <taxon>Cervidae</taxon>
        <taxon>Muntiacinae</taxon>
        <taxon>Muntiacus</taxon>
    </lineage>
</organism>
<evidence type="ECO:0000256" key="10">
    <source>
        <dbReference type="ARBA" id="ARBA00022737"/>
    </source>
</evidence>
<keyword evidence="9" id="KW-0479">Metal-binding</keyword>
<dbReference type="EC" id="2.3.2.31" evidence="5"/>
<evidence type="ECO:0000256" key="3">
    <source>
        <dbReference type="ARBA" id="ARBA00004514"/>
    </source>
</evidence>
<keyword evidence="15" id="KW-0072">Autophagy</keyword>
<gene>
    <name evidence="21" type="ORF">FD755_008112</name>
</gene>